<proteinExistence type="predicted"/>
<evidence type="ECO:0000313" key="2">
    <source>
        <dbReference type="EMBL" id="QKX59806.1"/>
    </source>
</evidence>
<dbReference type="Proteomes" id="UP000509510">
    <property type="component" value="Chromosome IV"/>
</dbReference>
<dbReference type="GeneID" id="55994441"/>
<evidence type="ECO:0000313" key="3">
    <source>
        <dbReference type="Proteomes" id="UP000509510"/>
    </source>
</evidence>
<feature type="region of interest" description="Disordered" evidence="1">
    <location>
        <begin position="167"/>
        <end position="265"/>
    </location>
</feature>
<organism evidence="2 3">
    <name type="scientific">Talaromyces rugulosus</name>
    <name type="common">Penicillium rugulosum</name>
    <dbReference type="NCBI Taxonomy" id="121627"/>
    <lineage>
        <taxon>Eukaryota</taxon>
        <taxon>Fungi</taxon>
        <taxon>Dikarya</taxon>
        <taxon>Ascomycota</taxon>
        <taxon>Pezizomycotina</taxon>
        <taxon>Eurotiomycetes</taxon>
        <taxon>Eurotiomycetidae</taxon>
        <taxon>Eurotiales</taxon>
        <taxon>Trichocomaceae</taxon>
        <taxon>Talaromyces</taxon>
        <taxon>Talaromyces sect. Islandici</taxon>
    </lineage>
</organism>
<keyword evidence="3" id="KW-1185">Reference proteome</keyword>
<dbReference type="RefSeq" id="XP_035345983.1">
    <property type="nucleotide sequence ID" value="XM_035490090.1"/>
</dbReference>
<evidence type="ECO:0000256" key="1">
    <source>
        <dbReference type="SAM" id="MobiDB-lite"/>
    </source>
</evidence>
<feature type="compositionally biased region" description="Low complexity" evidence="1">
    <location>
        <begin position="20"/>
        <end position="33"/>
    </location>
</feature>
<dbReference type="AlphaFoldDB" id="A0A7H8R180"/>
<feature type="region of interest" description="Disordered" evidence="1">
    <location>
        <begin position="1"/>
        <end position="46"/>
    </location>
</feature>
<sequence>MHRPRHVSGHAVQNDPITIDSDSSSVVSSRSGSETQQVRSTANRFQSNMPKENAIAYTQRLRMRNHTREIRHTAHFILASRELLMLHALASNESVPRTRRRFLAQIIEPDNPKVALDLAFDSKANRGIGARDQGREQAPIGAIQGGARGGNVIDVIEEGDAQGWELGFRRRDSNKANTSSSPARQSPSASSWKRGKGKGRTPDPERLAGGRSVSGSEAGLAASPSPSSRERRERERERRRRWSGAERDRGVRISSTAGELEPEAIDLDVDMDLDASGSLNVDTVAPSRRVSGRTTMAASSDDDEL</sequence>
<dbReference type="KEGG" id="trg:TRUGW13939_06948"/>
<gene>
    <name evidence="2" type="ORF">TRUGW13939_06948</name>
</gene>
<protein>
    <submittedName>
        <fullName evidence="2">Uncharacterized protein</fullName>
    </submittedName>
</protein>
<accession>A0A7H8R180</accession>
<name>A0A7H8R180_TALRU</name>
<dbReference type="EMBL" id="CP055901">
    <property type="protein sequence ID" value="QKX59806.1"/>
    <property type="molecule type" value="Genomic_DNA"/>
</dbReference>
<reference evidence="3" key="1">
    <citation type="submission" date="2020-06" db="EMBL/GenBank/DDBJ databases">
        <title>A chromosome-scale genome assembly of Talaromyces rugulosus W13939.</title>
        <authorList>
            <person name="Wang B."/>
            <person name="Guo L."/>
            <person name="Ye K."/>
            <person name="Wang L."/>
        </authorList>
    </citation>
    <scope>NUCLEOTIDE SEQUENCE [LARGE SCALE GENOMIC DNA]</scope>
    <source>
        <strain evidence="3">W13939</strain>
    </source>
</reference>
<dbReference type="OrthoDB" id="4226031at2759"/>
<feature type="compositionally biased region" description="Low complexity" evidence="1">
    <location>
        <begin position="179"/>
        <end position="191"/>
    </location>
</feature>
<feature type="compositionally biased region" description="Polar residues" evidence="1">
    <location>
        <begin position="34"/>
        <end position="46"/>
    </location>
</feature>
<feature type="region of interest" description="Disordered" evidence="1">
    <location>
        <begin position="127"/>
        <end position="147"/>
    </location>
</feature>